<keyword evidence="2" id="KW-1185">Reference proteome</keyword>
<organism evidence="1 2">
    <name type="scientific">Flavivirga spongiicola</name>
    <dbReference type="NCBI Taxonomy" id="421621"/>
    <lineage>
        <taxon>Bacteria</taxon>
        <taxon>Pseudomonadati</taxon>
        <taxon>Bacteroidota</taxon>
        <taxon>Flavobacteriia</taxon>
        <taxon>Flavobacteriales</taxon>
        <taxon>Flavobacteriaceae</taxon>
        <taxon>Flavivirga</taxon>
    </lineage>
</organism>
<reference evidence="1 2" key="1">
    <citation type="submission" date="2022-09" db="EMBL/GenBank/DDBJ databases">
        <title>Genome sequencing of Flavivirga sp. MEBiC05379.</title>
        <authorList>
            <person name="Oh H.-M."/>
            <person name="Kwon K.K."/>
            <person name="Park M.J."/>
            <person name="Yang S.-H."/>
        </authorList>
    </citation>
    <scope>NUCLEOTIDE SEQUENCE [LARGE SCALE GENOMIC DNA]</scope>
    <source>
        <strain evidence="1 2">MEBiC05379</strain>
    </source>
</reference>
<gene>
    <name evidence="1" type="ORF">N1F79_23420</name>
</gene>
<sequence>MKSQDNFSMENNSFITISNINKYQRLVLSLIFALFITSVSTNQLHATTIVIIVTSDYVLLGVDSKMGIEDGITGELKFQEIVKIFEVGKYYFSASGVIGKMSNLNVLPYIIGNQIKDGDNFNSAIAMANTKLKESLLIQAEDIRKGMPDYYNSVYLKHNPVFTYVIIGLEEGIPFAYMCRFSLTDSKTYQLETVEKVFPLPSSKKTDAKAFYIGSHSAIDEYVKDPTVFSKHPDQVIKDLLMTEVKANPDKTGLPLNIVKIYKNGKIEWIKRSEKCPIKI</sequence>
<accession>A0ABU7XZC5</accession>
<proteinExistence type="predicted"/>
<dbReference type="EMBL" id="JAODOP010000004">
    <property type="protein sequence ID" value="MEF3836093.1"/>
    <property type="molecule type" value="Genomic_DNA"/>
</dbReference>
<dbReference type="RefSeq" id="WP_303308369.1">
    <property type="nucleotide sequence ID" value="NZ_JAODOP010000004.1"/>
</dbReference>
<dbReference type="Proteomes" id="UP001337305">
    <property type="component" value="Unassembled WGS sequence"/>
</dbReference>
<protein>
    <submittedName>
        <fullName evidence="1">Uncharacterized protein</fullName>
    </submittedName>
</protein>
<name>A0ABU7XZC5_9FLAO</name>
<evidence type="ECO:0000313" key="2">
    <source>
        <dbReference type="Proteomes" id="UP001337305"/>
    </source>
</evidence>
<comment type="caution">
    <text evidence="1">The sequence shown here is derived from an EMBL/GenBank/DDBJ whole genome shotgun (WGS) entry which is preliminary data.</text>
</comment>
<evidence type="ECO:0000313" key="1">
    <source>
        <dbReference type="EMBL" id="MEF3836093.1"/>
    </source>
</evidence>